<dbReference type="EMBL" id="LSSK01001676">
    <property type="protein sequence ID" value="OMH79083.1"/>
    <property type="molecule type" value="Genomic_DNA"/>
</dbReference>
<dbReference type="PANTHER" id="PTHR24260">
    <property type="match status" value="1"/>
</dbReference>
<keyword evidence="3" id="KW-1185">Reference proteome</keyword>
<dbReference type="GO" id="GO:0006508">
    <property type="term" value="P:proteolysis"/>
    <property type="evidence" value="ECO:0007669"/>
    <property type="project" value="UniProtKB-KW"/>
</dbReference>
<dbReference type="PRINTS" id="PR00722">
    <property type="entry name" value="CHYMOTRYPSIN"/>
</dbReference>
<keyword evidence="2" id="KW-0645">Protease</keyword>
<sequence>MKLNNKIFRKHVVTTLSLGGIAAAHAASVDNVGLDALMPQNGSGDLNYARILNGESAKREDFPYIQVVSAFVGDAPRMCHASLISDKIVITAASCFSDKNGELTKYVNATGVFIGTGASSFSPMAYIITRGVHVHPDFSPVTLENDIAAIELNTTIPKIFATPVAIYSGSVTDDMNLVTAGWDLTSTGLSDLPDKKLNRIAQSPSSSSVCKDANANWSDNNKNVVCTLVNNDKGLANGDSGSPLTYVNNKVNLLVGIASNTGRSGSGATILPENAKTNYYTHVYSYIDWIVKVTGIEKSYLLDTTARPSPDYSKINDTNTDTD</sequence>
<dbReference type="SUPFAM" id="SSF50494">
    <property type="entry name" value="Trypsin-like serine proteases"/>
    <property type="match status" value="1"/>
</dbReference>
<dbReference type="InterPro" id="IPR001254">
    <property type="entry name" value="Trypsin_dom"/>
</dbReference>
<dbReference type="GO" id="GO:0004252">
    <property type="term" value="F:serine-type endopeptidase activity"/>
    <property type="evidence" value="ECO:0007669"/>
    <property type="project" value="InterPro"/>
</dbReference>
<dbReference type="Gene3D" id="2.40.10.10">
    <property type="entry name" value="Trypsin-like serine proteases"/>
    <property type="match status" value="1"/>
</dbReference>
<proteinExistence type="predicted"/>
<gene>
    <name evidence="2" type="ORF">AX774_g7508</name>
</gene>
<dbReference type="PANTHER" id="PTHR24260:SF136">
    <property type="entry name" value="GH08193P-RELATED"/>
    <property type="match status" value="1"/>
</dbReference>
<dbReference type="PROSITE" id="PS50240">
    <property type="entry name" value="TRYPSIN_DOM"/>
    <property type="match status" value="1"/>
</dbReference>
<name>A0A1R1PDU7_ZANCU</name>
<evidence type="ECO:0000313" key="2">
    <source>
        <dbReference type="EMBL" id="OMH79083.1"/>
    </source>
</evidence>
<organism evidence="2 3">
    <name type="scientific">Zancudomyces culisetae</name>
    <name type="common">Gut fungus</name>
    <name type="synonym">Smittium culisetae</name>
    <dbReference type="NCBI Taxonomy" id="1213189"/>
    <lineage>
        <taxon>Eukaryota</taxon>
        <taxon>Fungi</taxon>
        <taxon>Fungi incertae sedis</taxon>
        <taxon>Zoopagomycota</taxon>
        <taxon>Kickxellomycotina</taxon>
        <taxon>Harpellomycetes</taxon>
        <taxon>Harpellales</taxon>
        <taxon>Legeriomycetaceae</taxon>
        <taxon>Zancudomyces</taxon>
    </lineage>
</organism>
<dbReference type="Proteomes" id="UP000188320">
    <property type="component" value="Unassembled WGS sequence"/>
</dbReference>
<keyword evidence="2" id="KW-0378">Hydrolase</keyword>
<dbReference type="OrthoDB" id="6380398at2759"/>
<dbReference type="InterPro" id="IPR043504">
    <property type="entry name" value="Peptidase_S1_PA_chymotrypsin"/>
</dbReference>
<reference evidence="3" key="1">
    <citation type="submission" date="2017-01" db="EMBL/GenBank/DDBJ databases">
        <authorList>
            <person name="Wang Y."/>
            <person name="White M."/>
            <person name="Kvist S."/>
            <person name="Moncalvo J.-M."/>
        </authorList>
    </citation>
    <scope>NUCLEOTIDE SEQUENCE [LARGE SCALE GENOMIC DNA]</scope>
    <source>
        <strain evidence="3">COL-18-3</strain>
    </source>
</reference>
<evidence type="ECO:0000259" key="1">
    <source>
        <dbReference type="PROSITE" id="PS50240"/>
    </source>
</evidence>
<dbReference type="SMART" id="SM00020">
    <property type="entry name" value="Tryp_SPc"/>
    <property type="match status" value="1"/>
</dbReference>
<dbReference type="InterPro" id="IPR001314">
    <property type="entry name" value="Peptidase_S1A"/>
</dbReference>
<comment type="caution">
    <text evidence="2">The sequence shown here is derived from an EMBL/GenBank/DDBJ whole genome shotgun (WGS) entry which is preliminary data.</text>
</comment>
<dbReference type="AlphaFoldDB" id="A0A1R1PDU7"/>
<feature type="non-terminal residue" evidence="2">
    <location>
        <position position="323"/>
    </location>
</feature>
<dbReference type="InterPro" id="IPR009003">
    <property type="entry name" value="Peptidase_S1_PA"/>
</dbReference>
<evidence type="ECO:0000313" key="3">
    <source>
        <dbReference type="Proteomes" id="UP000188320"/>
    </source>
</evidence>
<protein>
    <submittedName>
        <fullName evidence="2">Mannan-binding lectin serine protease 1</fullName>
    </submittedName>
</protein>
<feature type="domain" description="Peptidase S1" evidence="1">
    <location>
        <begin position="51"/>
        <end position="295"/>
    </location>
</feature>
<dbReference type="Pfam" id="PF00089">
    <property type="entry name" value="Trypsin"/>
    <property type="match status" value="1"/>
</dbReference>
<dbReference type="InterPro" id="IPR051333">
    <property type="entry name" value="CLIP_Serine_Protease"/>
</dbReference>
<accession>A0A1R1PDU7</accession>